<dbReference type="Proteomes" id="UP000295636">
    <property type="component" value="Unassembled WGS sequence"/>
</dbReference>
<dbReference type="PROSITE" id="PS51257">
    <property type="entry name" value="PROKAR_LIPOPROTEIN"/>
    <property type="match status" value="1"/>
</dbReference>
<dbReference type="PANTHER" id="PTHR35841:SF1">
    <property type="entry name" value="PHOSPHONATES-BINDING PERIPLASMIC PROTEIN"/>
    <property type="match status" value="1"/>
</dbReference>
<comment type="caution">
    <text evidence="4">The sequence shown here is derived from an EMBL/GenBank/DDBJ whole genome shotgun (WGS) entry which is preliminary data.</text>
</comment>
<dbReference type="NCBIfam" id="TIGR01098">
    <property type="entry name" value="3A0109s03R"/>
    <property type="match status" value="1"/>
</dbReference>
<sequence>MFSRKKPLPSWKGSTAFVLAMLLALITGCGTAPASGSGNNMAQGAAPAAPGTAVKNEKAGAWPEVLRIGVLPGEEEGKLSRGNKKFAEDLGKAVGIKTELFVGDDYTAVVEAMRTKKIDIASYGPFSYVIAAERSGAVPFAVKAKSQKDAFYYSLIVVPASSKAQSLADLKGKSFLFADPASTSGHLFPRGSLIKTLGITNDQVEGFFSNVSFSGGHDKSILAIAKGTADGAGVCDTCIQRVVDAGLVKDSDYRVLAKSDPIPSGPMTYRKDLPADLVEKVKQFMFNYHKENPDYFSNGTQAFYPIEDKDYQIVKDTAKALNMSPDELLKK</sequence>
<protein>
    <submittedName>
        <fullName evidence="4">Phosphate/phosphite/phosphonate ABC transporter substrate-binding protein</fullName>
    </submittedName>
</protein>
<organism evidence="4 5">
    <name type="scientific">Paenibacillus piri</name>
    <dbReference type="NCBI Taxonomy" id="2547395"/>
    <lineage>
        <taxon>Bacteria</taxon>
        <taxon>Bacillati</taxon>
        <taxon>Bacillota</taxon>
        <taxon>Bacilli</taxon>
        <taxon>Bacillales</taxon>
        <taxon>Paenibacillaceae</taxon>
        <taxon>Paenibacillus</taxon>
    </lineage>
</organism>
<evidence type="ECO:0000313" key="5">
    <source>
        <dbReference type="Proteomes" id="UP000295636"/>
    </source>
</evidence>
<keyword evidence="2 3" id="KW-0732">Signal</keyword>
<accession>A0A4R5L022</accession>
<name>A0A4R5L022_9BACL</name>
<dbReference type="OrthoDB" id="9776786at2"/>
<dbReference type="GO" id="GO:0055085">
    <property type="term" value="P:transmembrane transport"/>
    <property type="evidence" value="ECO:0007669"/>
    <property type="project" value="InterPro"/>
</dbReference>
<dbReference type="Gene3D" id="3.40.190.10">
    <property type="entry name" value="Periplasmic binding protein-like II"/>
    <property type="match status" value="2"/>
</dbReference>
<dbReference type="AlphaFoldDB" id="A0A4R5L022"/>
<dbReference type="EMBL" id="SMRT01000001">
    <property type="protein sequence ID" value="TDG00969.1"/>
    <property type="molecule type" value="Genomic_DNA"/>
</dbReference>
<dbReference type="GO" id="GO:0043190">
    <property type="term" value="C:ATP-binding cassette (ABC) transporter complex"/>
    <property type="evidence" value="ECO:0007669"/>
    <property type="project" value="InterPro"/>
</dbReference>
<evidence type="ECO:0000256" key="3">
    <source>
        <dbReference type="SAM" id="SignalP"/>
    </source>
</evidence>
<feature type="signal peptide" evidence="3">
    <location>
        <begin position="1"/>
        <end position="34"/>
    </location>
</feature>
<evidence type="ECO:0000256" key="2">
    <source>
        <dbReference type="ARBA" id="ARBA00022729"/>
    </source>
</evidence>
<dbReference type="Pfam" id="PF12974">
    <property type="entry name" value="Phosphonate-bd"/>
    <property type="match status" value="1"/>
</dbReference>
<reference evidence="4 5" key="1">
    <citation type="submission" date="2019-03" db="EMBL/GenBank/DDBJ databases">
        <title>This is whole genome sequence of Paenibacillus sp MS74 strain.</title>
        <authorList>
            <person name="Trinh H.N."/>
        </authorList>
    </citation>
    <scope>NUCLEOTIDE SEQUENCE [LARGE SCALE GENOMIC DNA]</scope>
    <source>
        <strain evidence="4 5">MS74</strain>
    </source>
</reference>
<dbReference type="SUPFAM" id="SSF53850">
    <property type="entry name" value="Periplasmic binding protein-like II"/>
    <property type="match status" value="1"/>
</dbReference>
<comment type="similarity">
    <text evidence="1">Belongs to the phosphate/phosphite/phosphonate binding protein family.</text>
</comment>
<feature type="chain" id="PRO_5020998103" evidence="3">
    <location>
        <begin position="35"/>
        <end position="331"/>
    </location>
</feature>
<keyword evidence="5" id="KW-1185">Reference proteome</keyword>
<evidence type="ECO:0000256" key="1">
    <source>
        <dbReference type="ARBA" id="ARBA00007162"/>
    </source>
</evidence>
<proteinExistence type="inferred from homology"/>
<evidence type="ECO:0000313" key="4">
    <source>
        <dbReference type="EMBL" id="TDG00969.1"/>
    </source>
</evidence>
<dbReference type="InterPro" id="IPR005770">
    <property type="entry name" value="PhnD"/>
</dbReference>
<dbReference type="CDD" id="cd01071">
    <property type="entry name" value="PBP2_PhnD_like"/>
    <property type="match status" value="1"/>
</dbReference>
<gene>
    <name evidence="4" type="ORF">E1757_02700</name>
</gene>
<dbReference type="PANTHER" id="PTHR35841">
    <property type="entry name" value="PHOSPHONATES-BINDING PERIPLASMIC PROTEIN"/>
    <property type="match status" value="1"/>
</dbReference>